<evidence type="ECO:0000256" key="3">
    <source>
        <dbReference type="PROSITE-ProRule" id="PRU10007"/>
    </source>
</evidence>
<dbReference type="Gene3D" id="3.40.309.10">
    <property type="entry name" value="Aldehyde Dehydrogenase, Chain A, domain 2"/>
    <property type="match status" value="1"/>
</dbReference>
<dbReference type="GO" id="GO:0004029">
    <property type="term" value="F:aldehyde dehydrogenase (NAD+) activity"/>
    <property type="evidence" value="ECO:0007669"/>
    <property type="project" value="UniProtKB-EC"/>
</dbReference>
<evidence type="ECO:0000259" key="5">
    <source>
        <dbReference type="Pfam" id="PF00171"/>
    </source>
</evidence>
<keyword evidence="2 4" id="KW-0560">Oxidoreductase</keyword>
<gene>
    <name evidence="6" type="ORF">FHS92_000713</name>
</gene>
<dbReference type="EMBL" id="JACIJP010000001">
    <property type="protein sequence ID" value="MBB6123006.1"/>
    <property type="molecule type" value="Genomic_DNA"/>
</dbReference>
<dbReference type="InterPro" id="IPR016163">
    <property type="entry name" value="Ald_DH_C"/>
</dbReference>
<dbReference type="SUPFAM" id="SSF53720">
    <property type="entry name" value="ALDH-like"/>
    <property type="match status" value="1"/>
</dbReference>
<dbReference type="InterPro" id="IPR029510">
    <property type="entry name" value="Ald_DH_CS_GLU"/>
</dbReference>
<feature type="domain" description="Aldehyde dehydrogenase" evidence="5">
    <location>
        <begin position="25"/>
        <end position="489"/>
    </location>
</feature>
<reference evidence="6 7" key="1">
    <citation type="submission" date="2020-08" db="EMBL/GenBank/DDBJ databases">
        <title>Genomic Encyclopedia of Type Strains, Phase IV (KMG-IV): sequencing the most valuable type-strain genomes for metagenomic binning, comparative biology and taxonomic classification.</title>
        <authorList>
            <person name="Goeker M."/>
        </authorList>
    </citation>
    <scope>NUCLEOTIDE SEQUENCE [LARGE SCALE GENOMIC DNA]</scope>
    <source>
        <strain evidence="6 7">DSM 102255</strain>
    </source>
</reference>
<feature type="active site" evidence="3">
    <location>
        <position position="263"/>
    </location>
</feature>
<dbReference type="PROSITE" id="PS00687">
    <property type="entry name" value="ALDEHYDE_DEHYDR_GLU"/>
    <property type="match status" value="1"/>
</dbReference>
<keyword evidence="7" id="KW-1185">Reference proteome</keyword>
<dbReference type="EC" id="1.2.1.3" evidence="6"/>
<dbReference type="PANTHER" id="PTHR11699">
    <property type="entry name" value="ALDEHYDE DEHYDROGENASE-RELATED"/>
    <property type="match status" value="1"/>
</dbReference>
<dbReference type="RefSeq" id="WP_343056642.1">
    <property type="nucleotide sequence ID" value="NZ_JACIJP010000001.1"/>
</dbReference>
<protein>
    <submittedName>
        <fullName evidence="6">Aldehyde dehydrogenase (NAD+)</fullName>
        <ecNumber evidence="6">1.2.1.3</ecNumber>
    </submittedName>
</protein>
<dbReference type="Pfam" id="PF00171">
    <property type="entry name" value="Aldedh"/>
    <property type="match status" value="1"/>
</dbReference>
<dbReference type="InterPro" id="IPR016161">
    <property type="entry name" value="Ald_DH/histidinol_DH"/>
</dbReference>
<organism evidence="6 7">
    <name type="scientific">Sphingobium subterraneum</name>
    <dbReference type="NCBI Taxonomy" id="627688"/>
    <lineage>
        <taxon>Bacteria</taxon>
        <taxon>Pseudomonadati</taxon>
        <taxon>Pseudomonadota</taxon>
        <taxon>Alphaproteobacteria</taxon>
        <taxon>Sphingomonadales</taxon>
        <taxon>Sphingomonadaceae</taxon>
        <taxon>Sphingobium</taxon>
    </lineage>
</organism>
<dbReference type="InterPro" id="IPR015590">
    <property type="entry name" value="Aldehyde_DH_dom"/>
</dbReference>
<dbReference type="AlphaFoldDB" id="A0A841J0F2"/>
<evidence type="ECO:0000256" key="4">
    <source>
        <dbReference type="RuleBase" id="RU003345"/>
    </source>
</evidence>
<dbReference type="Proteomes" id="UP000552700">
    <property type="component" value="Unassembled WGS sequence"/>
</dbReference>
<name>A0A841J0F2_9SPHN</name>
<evidence type="ECO:0000256" key="1">
    <source>
        <dbReference type="ARBA" id="ARBA00009986"/>
    </source>
</evidence>
<proteinExistence type="inferred from homology"/>
<dbReference type="FunFam" id="3.40.309.10:FF:000012">
    <property type="entry name" value="Betaine aldehyde dehydrogenase"/>
    <property type="match status" value="1"/>
</dbReference>
<dbReference type="InterPro" id="IPR016162">
    <property type="entry name" value="Ald_DH_N"/>
</dbReference>
<accession>A0A841J0F2</accession>
<evidence type="ECO:0000256" key="2">
    <source>
        <dbReference type="ARBA" id="ARBA00023002"/>
    </source>
</evidence>
<comment type="caution">
    <text evidence="6">The sequence shown here is derived from an EMBL/GenBank/DDBJ whole genome shotgun (WGS) entry which is preliminary data.</text>
</comment>
<dbReference type="FunFam" id="3.40.605.10:FF:000007">
    <property type="entry name" value="NAD/NADP-dependent betaine aldehyde dehydrogenase"/>
    <property type="match status" value="1"/>
</dbReference>
<sequence length="494" mass="52566">MSTSLVVSLPFLADSRKTHFIDGAWVASVAGDGIETLNPATGEVIATLDRGGQAEINLAVAAARRAFEGPWSRFTPSERHRLIMRIYEVMERHGDELTLLETYDMGAPVSRSTGVKNFVLKMIEYFASQAMSWSGQTIPNSLPGSFTTMTLKAPLGVIGGIIPWNSPMVGAFWTIGGALATGCTVVLKPAEEASLSVLRVAELLMEAGLPKGVVNVVTGRGAEAGAALAAHLDVDRIAFTGSTITGREIIKASTGNIKRLSLELGGKSPDIIFADADLDKAVPGASMGVFNNSGQICYAGTRIFVQRSIHEEFVARMAAFAKGLKVGDPLNAETKLGPLISERQMCRVLEYVDIGSFEGATIATGGKRLSGELSNGFFVEPTVFDNVSNDMRVAQEEIFGPVVSVIPFDDGEEALRLANTIDYGLGGAVWTRDVGTATRMMHGIRAGQLWVNCYGMVDPAVGFGGCKLSGYGWKGGADHVEGFLYEKAVTINND</sequence>
<comment type="similarity">
    <text evidence="1 4">Belongs to the aldehyde dehydrogenase family.</text>
</comment>
<dbReference type="Gene3D" id="3.40.605.10">
    <property type="entry name" value="Aldehyde Dehydrogenase, Chain A, domain 1"/>
    <property type="match status" value="1"/>
</dbReference>
<evidence type="ECO:0000313" key="6">
    <source>
        <dbReference type="EMBL" id="MBB6123006.1"/>
    </source>
</evidence>
<evidence type="ECO:0000313" key="7">
    <source>
        <dbReference type="Proteomes" id="UP000552700"/>
    </source>
</evidence>